<dbReference type="EMBL" id="OIVN01001464">
    <property type="protein sequence ID" value="SPC94265.1"/>
    <property type="molecule type" value="Genomic_DNA"/>
</dbReference>
<accession>A0A2N9G499</accession>
<dbReference type="InterPro" id="IPR032675">
    <property type="entry name" value="LRR_dom_sf"/>
</dbReference>
<dbReference type="Gene3D" id="3.80.10.10">
    <property type="entry name" value="Ribonuclease Inhibitor"/>
    <property type="match status" value="1"/>
</dbReference>
<evidence type="ECO:0000256" key="1">
    <source>
        <dbReference type="ARBA" id="ARBA00008894"/>
    </source>
</evidence>
<proteinExistence type="inferred from homology"/>
<evidence type="ECO:0000259" key="4">
    <source>
        <dbReference type="Pfam" id="PF00931"/>
    </source>
</evidence>
<evidence type="ECO:0000256" key="2">
    <source>
        <dbReference type="ARBA" id="ARBA00022821"/>
    </source>
</evidence>
<dbReference type="GO" id="GO:0043531">
    <property type="term" value="F:ADP binding"/>
    <property type="evidence" value="ECO:0007669"/>
    <property type="project" value="InterPro"/>
</dbReference>
<dbReference type="InterPro" id="IPR002182">
    <property type="entry name" value="NB-ARC"/>
</dbReference>
<sequence>MDILTGCTSSIAVEIGKCAVTPIIRDVGYLFNFKKIIDDLTKAKKDLQLEQQKVQEAIERAAMNTEVVENDVKGWLENVNQLMEEVHSLENKAQVNTRFCNGWSPNWIWRYKLCKEAIQKTTTLKELQEKGNFSQVAHRAPIPGIEIFSSSDFEVFESTKLAFQQVMEALHDDTCKRIGLHGMGGVGKTTLVKEIYKKAKELNIFNNIVMTTMSRTPEIRIIQGEIAGFLNLKLDEESNTARAIRICLRIKSLEKILIIMDDVWTDINLEAIGIPSCDDHKGCKMLLATRSVVDDCQPLNDVVLKVVEECKCLPIAIITVGKALIGKSLDEWNVAMHQLRRSRLVDIEGVEEEKNAYVGLKWNMPWGWRNINDFHLLEDIRSQVRATINSLKDSSLLLEGIGKGYVKMHDMLKRLETLSFHRCGMDALPNELGEMGSLRMLDLTDCNKLEQIPPNLIQRLSRLEELIIDLWRFKNWDVEGKNAEITQNSTPSVVDHSEANGAFPSSVLQSTGLQCSRRRLRWINEANAADQNMLIILNFASTRTFSNHNIERTTHGRIHYKFTHSVVENTVDVTSNGDQGPVPWIKRLSIVHLTSPVACKKRGADQRNTIIMELERFGSRKRTIYCAKCT</sequence>
<dbReference type="PANTHER" id="PTHR33463:SF203">
    <property type="entry name" value="AAA+ ATPASE DOMAIN-CONTAINING PROTEIN"/>
    <property type="match status" value="1"/>
</dbReference>
<evidence type="ECO:0000313" key="5">
    <source>
        <dbReference type="EMBL" id="SPC94265.1"/>
    </source>
</evidence>
<dbReference type="SUPFAM" id="SSF52540">
    <property type="entry name" value="P-loop containing nucleoside triphosphate hydrolases"/>
    <property type="match status" value="1"/>
</dbReference>
<dbReference type="AlphaFoldDB" id="A0A2N9G499"/>
<comment type="similarity">
    <text evidence="1">Belongs to the disease resistance NB-LRR family.</text>
</comment>
<dbReference type="InterPro" id="IPR050905">
    <property type="entry name" value="Plant_NBS-LRR"/>
</dbReference>
<feature type="coiled-coil region" evidence="3">
    <location>
        <begin position="37"/>
        <end position="92"/>
    </location>
</feature>
<dbReference type="SUPFAM" id="SSF52058">
    <property type="entry name" value="L domain-like"/>
    <property type="match status" value="1"/>
</dbReference>
<dbReference type="PANTHER" id="PTHR33463">
    <property type="entry name" value="NB-ARC DOMAIN-CONTAINING PROTEIN-RELATED"/>
    <property type="match status" value="1"/>
</dbReference>
<organism evidence="5">
    <name type="scientific">Fagus sylvatica</name>
    <name type="common">Beechnut</name>
    <dbReference type="NCBI Taxonomy" id="28930"/>
    <lineage>
        <taxon>Eukaryota</taxon>
        <taxon>Viridiplantae</taxon>
        <taxon>Streptophyta</taxon>
        <taxon>Embryophyta</taxon>
        <taxon>Tracheophyta</taxon>
        <taxon>Spermatophyta</taxon>
        <taxon>Magnoliopsida</taxon>
        <taxon>eudicotyledons</taxon>
        <taxon>Gunneridae</taxon>
        <taxon>Pentapetalae</taxon>
        <taxon>rosids</taxon>
        <taxon>fabids</taxon>
        <taxon>Fagales</taxon>
        <taxon>Fagaceae</taxon>
        <taxon>Fagus</taxon>
    </lineage>
</organism>
<dbReference type="Pfam" id="PF00931">
    <property type="entry name" value="NB-ARC"/>
    <property type="match status" value="1"/>
</dbReference>
<name>A0A2N9G499_FAGSY</name>
<keyword evidence="2" id="KW-0611">Plant defense</keyword>
<gene>
    <name evidence="5" type="ORF">FSB_LOCUS22147</name>
</gene>
<protein>
    <recommendedName>
        <fullName evidence="4">NB-ARC domain-containing protein</fullName>
    </recommendedName>
</protein>
<feature type="domain" description="NB-ARC" evidence="4">
    <location>
        <begin position="164"/>
        <end position="292"/>
    </location>
</feature>
<evidence type="ECO:0000256" key="3">
    <source>
        <dbReference type="SAM" id="Coils"/>
    </source>
</evidence>
<reference evidence="5" key="1">
    <citation type="submission" date="2018-02" db="EMBL/GenBank/DDBJ databases">
        <authorList>
            <person name="Cohen D.B."/>
            <person name="Kent A.D."/>
        </authorList>
    </citation>
    <scope>NUCLEOTIDE SEQUENCE</scope>
</reference>
<keyword evidence="3" id="KW-0175">Coiled coil</keyword>
<dbReference type="InterPro" id="IPR027417">
    <property type="entry name" value="P-loop_NTPase"/>
</dbReference>
<dbReference type="Gene3D" id="3.40.50.300">
    <property type="entry name" value="P-loop containing nucleotide triphosphate hydrolases"/>
    <property type="match status" value="1"/>
</dbReference>
<dbReference type="PRINTS" id="PR00364">
    <property type="entry name" value="DISEASERSIST"/>
</dbReference>